<comment type="subcellular location">
    <subcellularLocation>
        <location evidence="1">Membrane</location>
        <topology evidence="1">Multi-pass membrane protein</topology>
    </subcellularLocation>
</comment>
<dbReference type="PANTHER" id="PTHR36838:SF1">
    <property type="entry name" value="SLR1864 PROTEIN"/>
    <property type="match status" value="1"/>
</dbReference>
<accession>A6GEN7</accession>
<dbReference type="PANTHER" id="PTHR36838">
    <property type="entry name" value="AUXIN EFFLUX CARRIER FAMILY PROTEIN"/>
    <property type="match status" value="1"/>
</dbReference>
<dbReference type="InterPro" id="IPR004776">
    <property type="entry name" value="Mem_transp_PIN-like"/>
</dbReference>
<proteinExistence type="predicted"/>
<feature type="transmembrane region" description="Helical" evidence="7">
    <location>
        <begin position="67"/>
        <end position="86"/>
    </location>
</feature>
<evidence type="ECO:0000256" key="3">
    <source>
        <dbReference type="ARBA" id="ARBA00022475"/>
    </source>
</evidence>
<comment type="caution">
    <text evidence="8">The sequence shown here is derived from an EMBL/GenBank/DDBJ whole genome shotgun (WGS) entry which is preliminary data.</text>
</comment>
<dbReference type="EMBL" id="ABCS01000084">
    <property type="protein sequence ID" value="EDM75683.1"/>
    <property type="molecule type" value="Genomic_DNA"/>
</dbReference>
<reference evidence="8 9" key="1">
    <citation type="submission" date="2007-06" db="EMBL/GenBank/DDBJ databases">
        <authorList>
            <person name="Shimkets L."/>
            <person name="Ferriera S."/>
            <person name="Johnson J."/>
            <person name="Kravitz S."/>
            <person name="Beeson K."/>
            <person name="Sutton G."/>
            <person name="Rogers Y.-H."/>
            <person name="Friedman R."/>
            <person name="Frazier M."/>
            <person name="Venter J.C."/>
        </authorList>
    </citation>
    <scope>NUCLEOTIDE SEQUENCE [LARGE SCALE GENOMIC DNA]</scope>
    <source>
        <strain evidence="8 9">SIR-1</strain>
    </source>
</reference>
<dbReference type="GO" id="GO:0016020">
    <property type="term" value="C:membrane"/>
    <property type="evidence" value="ECO:0007669"/>
    <property type="project" value="UniProtKB-SubCell"/>
</dbReference>
<evidence type="ECO:0000256" key="5">
    <source>
        <dbReference type="ARBA" id="ARBA00022989"/>
    </source>
</evidence>
<feature type="transmembrane region" description="Helical" evidence="7">
    <location>
        <begin position="225"/>
        <end position="246"/>
    </location>
</feature>
<keyword evidence="6 7" id="KW-0472">Membrane</keyword>
<gene>
    <name evidence="8" type="ORF">PPSIR1_15805</name>
</gene>
<evidence type="ECO:0000313" key="9">
    <source>
        <dbReference type="Proteomes" id="UP000005801"/>
    </source>
</evidence>
<keyword evidence="5 7" id="KW-1133">Transmembrane helix</keyword>
<dbReference type="eggNOG" id="COG0679">
    <property type="taxonomic scope" value="Bacteria"/>
</dbReference>
<evidence type="ECO:0000256" key="4">
    <source>
        <dbReference type="ARBA" id="ARBA00022692"/>
    </source>
</evidence>
<dbReference type="Pfam" id="PF03547">
    <property type="entry name" value="Mem_trans"/>
    <property type="match status" value="1"/>
</dbReference>
<dbReference type="Proteomes" id="UP000005801">
    <property type="component" value="Unassembled WGS sequence"/>
</dbReference>
<dbReference type="GO" id="GO:0055085">
    <property type="term" value="P:transmembrane transport"/>
    <property type="evidence" value="ECO:0007669"/>
    <property type="project" value="InterPro"/>
</dbReference>
<keyword evidence="4 7" id="KW-0812">Transmembrane</keyword>
<evidence type="ECO:0000313" key="8">
    <source>
        <dbReference type="EMBL" id="EDM75683.1"/>
    </source>
</evidence>
<evidence type="ECO:0000256" key="6">
    <source>
        <dbReference type="ARBA" id="ARBA00023136"/>
    </source>
</evidence>
<keyword evidence="9" id="KW-1185">Reference proteome</keyword>
<feature type="transmembrane region" description="Helical" evidence="7">
    <location>
        <begin position="92"/>
        <end position="110"/>
    </location>
</feature>
<feature type="transmembrane region" description="Helical" evidence="7">
    <location>
        <begin position="195"/>
        <end position="213"/>
    </location>
</feature>
<evidence type="ECO:0000256" key="2">
    <source>
        <dbReference type="ARBA" id="ARBA00022448"/>
    </source>
</evidence>
<feature type="transmembrane region" description="Helical" evidence="7">
    <location>
        <begin position="37"/>
        <end position="55"/>
    </location>
</feature>
<dbReference type="AlphaFoldDB" id="A6GEN7"/>
<evidence type="ECO:0000256" key="1">
    <source>
        <dbReference type="ARBA" id="ARBA00004141"/>
    </source>
</evidence>
<organism evidence="8 9">
    <name type="scientific">Plesiocystis pacifica SIR-1</name>
    <dbReference type="NCBI Taxonomy" id="391625"/>
    <lineage>
        <taxon>Bacteria</taxon>
        <taxon>Pseudomonadati</taxon>
        <taxon>Myxococcota</taxon>
        <taxon>Polyangia</taxon>
        <taxon>Nannocystales</taxon>
        <taxon>Nannocystaceae</taxon>
        <taxon>Plesiocystis</taxon>
    </lineage>
</organism>
<dbReference type="STRING" id="391625.PPSIR1_15805"/>
<keyword evidence="3" id="KW-1003">Cell membrane</keyword>
<protein>
    <submittedName>
        <fullName evidence="8">Auxin Efflux Carrier</fullName>
    </submittedName>
</protein>
<keyword evidence="2" id="KW-0813">Transport</keyword>
<evidence type="ECO:0000256" key="7">
    <source>
        <dbReference type="SAM" id="Phobius"/>
    </source>
</evidence>
<feature type="transmembrane region" description="Helical" evidence="7">
    <location>
        <begin position="287"/>
        <end position="309"/>
    </location>
</feature>
<dbReference type="RefSeq" id="WP_006975177.1">
    <property type="nucleotide sequence ID" value="NZ_ABCS01000084.1"/>
</dbReference>
<sequence>MPSWLLATLALLAPALLGILAGALSLFDEPERAIDNLNRFALSFAFPALIWTGIAGSDFGAPTQLGFWLVVPGVLLVSVALARALAPRHASTLALVCAFGNVAYLGLPIVEQVLGAEVMGTASLATGIHVTLALTVGPYLLLRWDPGRGDSASAARAPPMQLLRQPLLWAPPLGFAAHALGPEARAAAVSVLQPLGRAAAPVALFVLGLYLACHRHRLRSLGLGDALHVVFKLLAMPALTFAAAWGAHRLGWLGLAQAQVLCLLSTMPAAITTFAIAKGAQRGTEAIARAIVLTTLVSGLTIPCAAYLVTTWLPTW</sequence>
<name>A6GEN7_9BACT</name>
<feature type="transmembrane region" description="Helical" evidence="7">
    <location>
        <begin position="122"/>
        <end position="141"/>
    </location>
</feature>
<feature type="transmembrane region" description="Helical" evidence="7">
    <location>
        <begin position="252"/>
        <end position="275"/>
    </location>
</feature>
<dbReference type="OrthoDB" id="5291198at2"/>